<dbReference type="AlphaFoldDB" id="A0A261U8S7"/>
<evidence type="ECO:0000313" key="2">
    <source>
        <dbReference type="Proteomes" id="UP000216885"/>
    </source>
</evidence>
<sequence length="66" mass="6984">MAILQKNDRIAAPQAIGKKCADCGGDLYCGSGPEDGWQLEDGREVCDTCCVVDLQSIAACLTGRIH</sequence>
<dbReference type="Proteomes" id="UP000216885">
    <property type="component" value="Unassembled WGS sequence"/>
</dbReference>
<keyword evidence="2" id="KW-1185">Reference proteome</keyword>
<gene>
    <name evidence="1" type="ORF">CAL20_09810</name>
</gene>
<name>A0A261U8S7_9BORD</name>
<proteinExistence type="predicted"/>
<protein>
    <submittedName>
        <fullName evidence="1">Uncharacterized protein</fullName>
    </submittedName>
</protein>
<comment type="caution">
    <text evidence="1">The sequence shown here is derived from an EMBL/GenBank/DDBJ whole genome shotgun (WGS) entry which is preliminary data.</text>
</comment>
<organism evidence="1 2">
    <name type="scientific">Bordetella genomosp. 4</name>
    <dbReference type="NCBI Taxonomy" id="463044"/>
    <lineage>
        <taxon>Bacteria</taxon>
        <taxon>Pseudomonadati</taxon>
        <taxon>Pseudomonadota</taxon>
        <taxon>Betaproteobacteria</taxon>
        <taxon>Burkholderiales</taxon>
        <taxon>Alcaligenaceae</taxon>
        <taxon>Bordetella</taxon>
    </lineage>
</organism>
<dbReference type="EMBL" id="NEVQ01000012">
    <property type="protein sequence ID" value="OZI57660.1"/>
    <property type="molecule type" value="Genomic_DNA"/>
</dbReference>
<evidence type="ECO:0000313" key="1">
    <source>
        <dbReference type="EMBL" id="OZI57660.1"/>
    </source>
</evidence>
<dbReference type="RefSeq" id="WP_094837727.1">
    <property type="nucleotide sequence ID" value="NZ_NEVQ01000012.1"/>
</dbReference>
<reference evidence="1 2" key="1">
    <citation type="submission" date="2017-05" db="EMBL/GenBank/DDBJ databases">
        <title>Complete and WGS of Bordetella genogroups.</title>
        <authorList>
            <person name="Spilker T."/>
            <person name="LiPuma J."/>
        </authorList>
    </citation>
    <scope>NUCLEOTIDE SEQUENCE [LARGE SCALE GENOMIC DNA]</scope>
    <source>
        <strain evidence="1 2">AU9919</strain>
    </source>
</reference>
<accession>A0A261U8S7</accession>